<feature type="region of interest" description="Disordered" evidence="1">
    <location>
        <begin position="1"/>
        <end position="23"/>
    </location>
</feature>
<name>A0AAP0J7M5_9MAGN</name>
<dbReference type="AlphaFoldDB" id="A0AAP0J7M5"/>
<proteinExistence type="predicted"/>
<sequence length="118" mass="12449">MGAGGETTGGGRGRGYGRIGAGMTVGGGDDREGRWVRSVGGDDRGGEGALVGGILGDDDPIYLSLGEIPINESSEEFGTVQVAELIGFQRCMHSCLEYLESVLWVGDEEEEKVLLWLL</sequence>
<evidence type="ECO:0000256" key="1">
    <source>
        <dbReference type="SAM" id="MobiDB-lite"/>
    </source>
</evidence>
<comment type="caution">
    <text evidence="2">The sequence shown here is derived from an EMBL/GenBank/DDBJ whole genome shotgun (WGS) entry which is preliminary data.</text>
</comment>
<accession>A0AAP0J7M5</accession>
<evidence type="ECO:0000313" key="2">
    <source>
        <dbReference type="EMBL" id="KAK9128175.1"/>
    </source>
</evidence>
<keyword evidence="3" id="KW-1185">Reference proteome</keyword>
<reference evidence="2 3" key="1">
    <citation type="submission" date="2024-01" db="EMBL/GenBank/DDBJ databases">
        <title>Genome assemblies of Stephania.</title>
        <authorList>
            <person name="Yang L."/>
        </authorList>
    </citation>
    <scope>NUCLEOTIDE SEQUENCE [LARGE SCALE GENOMIC DNA]</scope>
    <source>
        <strain evidence="2">YNDBR</strain>
        <tissue evidence="2">Leaf</tissue>
    </source>
</reference>
<dbReference type="Proteomes" id="UP001420932">
    <property type="component" value="Unassembled WGS sequence"/>
</dbReference>
<protein>
    <submittedName>
        <fullName evidence="2">Uncharacterized protein</fullName>
    </submittedName>
</protein>
<dbReference type="EMBL" id="JBBNAF010000007">
    <property type="protein sequence ID" value="KAK9128175.1"/>
    <property type="molecule type" value="Genomic_DNA"/>
</dbReference>
<gene>
    <name evidence="2" type="ORF">Syun_016972</name>
</gene>
<evidence type="ECO:0000313" key="3">
    <source>
        <dbReference type="Proteomes" id="UP001420932"/>
    </source>
</evidence>
<organism evidence="2 3">
    <name type="scientific">Stephania yunnanensis</name>
    <dbReference type="NCBI Taxonomy" id="152371"/>
    <lineage>
        <taxon>Eukaryota</taxon>
        <taxon>Viridiplantae</taxon>
        <taxon>Streptophyta</taxon>
        <taxon>Embryophyta</taxon>
        <taxon>Tracheophyta</taxon>
        <taxon>Spermatophyta</taxon>
        <taxon>Magnoliopsida</taxon>
        <taxon>Ranunculales</taxon>
        <taxon>Menispermaceae</taxon>
        <taxon>Menispermoideae</taxon>
        <taxon>Cissampelideae</taxon>
        <taxon>Stephania</taxon>
    </lineage>
</organism>